<comment type="caution">
    <text evidence="2">The sequence shown here is derived from an EMBL/GenBank/DDBJ whole genome shotgun (WGS) entry which is preliminary data.</text>
</comment>
<sequence>MPWLTPLPKDVRRSLSPWRRSLGVNRLAVRPASCASRRSAWTTDGRRTDWRMPKLTRKQRARGAKEKLDQLCAPALRTLRLNLLNASPGASRGHGRWMKQQHQSG</sequence>
<proteinExistence type="predicted"/>
<dbReference type="EMBL" id="CAMXCT020000136">
    <property type="protein sequence ID" value="CAL1127823.1"/>
    <property type="molecule type" value="Genomic_DNA"/>
</dbReference>
<name>A0A9P1FFN8_9DINO</name>
<evidence type="ECO:0000313" key="3">
    <source>
        <dbReference type="EMBL" id="CAL1127823.1"/>
    </source>
</evidence>
<organism evidence="2">
    <name type="scientific">Cladocopium goreaui</name>
    <dbReference type="NCBI Taxonomy" id="2562237"/>
    <lineage>
        <taxon>Eukaryota</taxon>
        <taxon>Sar</taxon>
        <taxon>Alveolata</taxon>
        <taxon>Dinophyceae</taxon>
        <taxon>Suessiales</taxon>
        <taxon>Symbiodiniaceae</taxon>
        <taxon>Cladocopium</taxon>
    </lineage>
</organism>
<keyword evidence="4" id="KW-1185">Reference proteome</keyword>
<gene>
    <name evidence="2" type="ORF">C1SCF055_LOCUS2847</name>
</gene>
<evidence type="ECO:0000313" key="2">
    <source>
        <dbReference type="EMBL" id="CAI3974448.1"/>
    </source>
</evidence>
<dbReference type="EMBL" id="CAMXCT010000136">
    <property type="protein sequence ID" value="CAI3974448.1"/>
    <property type="molecule type" value="Genomic_DNA"/>
</dbReference>
<accession>A0A9P1FFN8</accession>
<dbReference type="Proteomes" id="UP001152797">
    <property type="component" value="Unassembled WGS sequence"/>
</dbReference>
<dbReference type="EMBL" id="CAMXCT030000136">
    <property type="protein sequence ID" value="CAL4761760.1"/>
    <property type="molecule type" value="Genomic_DNA"/>
</dbReference>
<evidence type="ECO:0000256" key="1">
    <source>
        <dbReference type="SAM" id="MobiDB-lite"/>
    </source>
</evidence>
<feature type="region of interest" description="Disordered" evidence="1">
    <location>
        <begin position="86"/>
        <end position="105"/>
    </location>
</feature>
<reference evidence="3" key="2">
    <citation type="submission" date="2024-04" db="EMBL/GenBank/DDBJ databases">
        <authorList>
            <person name="Chen Y."/>
            <person name="Shah S."/>
            <person name="Dougan E. K."/>
            <person name="Thang M."/>
            <person name="Chan C."/>
        </authorList>
    </citation>
    <scope>NUCLEOTIDE SEQUENCE [LARGE SCALE GENOMIC DNA]</scope>
</reference>
<evidence type="ECO:0000313" key="4">
    <source>
        <dbReference type="Proteomes" id="UP001152797"/>
    </source>
</evidence>
<protein>
    <submittedName>
        <fullName evidence="2">Uncharacterized protein</fullName>
    </submittedName>
</protein>
<reference evidence="2" key="1">
    <citation type="submission" date="2022-10" db="EMBL/GenBank/DDBJ databases">
        <authorList>
            <person name="Chen Y."/>
            <person name="Dougan E. K."/>
            <person name="Chan C."/>
            <person name="Rhodes N."/>
            <person name="Thang M."/>
        </authorList>
    </citation>
    <scope>NUCLEOTIDE SEQUENCE</scope>
</reference>
<dbReference type="AlphaFoldDB" id="A0A9P1FFN8"/>